<protein>
    <submittedName>
        <fullName evidence="2">ECF transporter S component</fullName>
    </submittedName>
</protein>
<feature type="transmembrane region" description="Helical" evidence="1">
    <location>
        <begin position="110"/>
        <end position="133"/>
    </location>
</feature>
<dbReference type="Pfam" id="PF12822">
    <property type="entry name" value="ECF_trnsprt"/>
    <property type="match status" value="1"/>
</dbReference>
<dbReference type="InterPro" id="IPR024529">
    <property type="entry name" value="ECF_trnsprt_substrate-spec"/>
</dbReference>
<reference evidence="2 3" key="1">
    <citation type="submission" date="2021-06" db="EMBL/GenBank/DDBJ databases">
        <authorList>
            <person name="Sun Q."/>
            <person name="Li D."/>
        </authorList>
    </citation>
    <scope>NUCLEOTIDE SEQUENCE [LARGE SCALE GENOMIC DNA]</scope>
    <source>
        <strain evidence="2 3">MSJ-40</strain>
    </source>
</reference>
<feature type="transmembrane region" description="Helical" evidence="1">
    <location>
        <begin position="76"/>
        <end position="98"/>
    </location>
</feature>
<feature type="transmembrane region" description="Helical" evidence="1">
    <location>
        <begin position="44"/>
        <end position="64"/>
    </location>
</feature>
<comment type="caution">
    <text evidence="2">The sequence shown here is derived from an EMBL/GenBank/DDBJ whole genome shotgun (WGS) entry which is preliminary data.</text>
</comment>
<evidence type="ECO:0000313" key="2">
    <source>
        <dbReference type="EMBL" id="MBU5438992.1"/>
    </source>
</evidence>
<evidence type="ECO:0000256" key="1">
    <source>
        <dbReference type="SAM" id="Phobius"/>
    </source>
</evidence>
<feature type="transmembrane region" description="Helical" evidence="1">
    <location>
        <begin position="12"/>
        <end position="38"/>
    </location>
</feature>
<evidence type="ECO:0000313" key="3">
    <source>
        <dbReference type="Proteomes" id="UP000749471"/>
    </source>
</evidence>
<gene>
    <name evidence="2" type="ORF">KQI42_13270</name>
</gene>
<sequence length="175" mass="19113">MVERNNTKKLVIAGVLLAMGILIPMIFHTLGIAGTIFLPMHIPVLIGGFLLPPYLALLLGLITPLLNSFLTGMPPLFPMAIIMTFELAFYGLIASLMYRKFHLPSLLSLIISMIVGRVVAGIVVFILVSFLGIEMNPIMFVKGGILTGFPGIVIQLILIPSLIYGIVRYTTINFD</sequence>
<keyword evidence="1" id="KW-0812">Transmembrane</keyword>
<dbReference type="Proteomes" id="UP000749471">
    <property type="component" value="Unassembled WGS sequence"/>
</dbReference>
<dbReference type="EMBL" id="JAHLPM010000011">
    <property type="protein sequence ID" value="MBU5438992.1"/>
    <property type="molecule type" value="Genomic_DNA"/>
</dbReference>
<keyword evidence="1" id="KW-0472">Membrane</keyword>
<feature type="transmembrane region" description="Helical" evidence="1">
    <location>
        <begin position="145"/>
        <end position="167"/>
    </location>
</feature>
<keyword evidence="1" id="KW-1133">Transmembrane helix</keyword>
<accession>A0ABS6E7U7</accession>
<proteinExistence type="predicted"/>
<name>A0ABS6E7U7_9FIRM</name>
<keyword evidence="3" id="KW-1185">Reference proteome</keyword>
<organism evidence="2 3">
    <name type="scientific">Tissierella simiarum</name>
    <dbReference type="NCBI Taxonomy" id="2841534"/>
    <lineage>
        <taxon>Bacteria</taxon>
        <taxon>Bacillati</taxon>
        <taxon>Bacillota</taxon>
        <taxon>Tissierellia</taxon>
        <taxon>Tissierellales</taxon>
        <taxon>Tissierellaceae</taxon>
        <taxon>Tissierella</taxon>
    </lineage>
</organism>
<dbReference type="RefSeq" id="WP_216520567.1">
    <property type="nucleotide sequence ID" value="NZ_JAHLPM010000011.1"/>
</dbReference>